<accession>A0A2U1QL29</accession>
<dbReference type="AlphaFoldDB" id="A0A2U1QL29"/>
<evidence type="ECO:0000313" key="2">
    <source>
        <dbReference type="Proteomes" id="UP000245207"/>
    </source>
</evidence>
<reference evidence="1 2" key="1">
    <citation type="journal article" date="2018" name="Mol. Plant">
        <title>The genome of Artemisia annua provides insight into the evolution of Asteraceae family and artemisinin biosynthesis.</title>
        <authorList>
            <person name="Shen Q."/>
            <person name="Zhang L."/>
            <person name="Liao Z."/>
            <person name="Wang S."/>
            <person name="Yan T."/>
            <person name="Shi P."/>
            <person name="Liu M."/>
            <person name="Fu X."/>
            <person name="Pan Q."/>
            <person name="Wang Y."/>
            <person name="Lv Z."/>
            <person name="Lu X."/>
            <person name="Zhang F."/>
            <person name="Jiang W."/>
            <person name="Ma Y."/>
            <person name="Chen M."/>
            <person name="Hao X."/>
            <person name="Li L."/>
            <person name="Tang Y."/>
            <person name="Lv G."/>
            <person name="Zhou Y."/>
            <person name="Sun X."/>
            <person name="Brodelius P.E."/>
            <person name="Rose J.K.C."/>
            <person name="Tang K."/>
        </authorList>
    </citation>
    <scope>NUCLEOTIDE SEQUENCE [LARGE SCALE GENOMIC DNA]</scope>
    <source>
        <strain evidence="2">cv. Huhao1</strain>
        <tissue evidence="1">Leaf</tissue>
    </source>
</reference>
<protein>
    <submittedName>
        <fullName evidence="1">Uncharacterized protein</fullName>
    </submittedName>
</protein>
<dbReference type="EMBL" id="PKPP01000053">
    <property type="protein sequence ID" value="PWA98710.1"/>
    <property type="molecule type" value="Genomic_DNA"/>
</dbReference>
<proteinExistence type="predicted"/>
<comment type="caution">
    <text evidence="1">The sequence shown here is derived from an EMBL/GenBank/DDBJ whole genome shotgun (WGS) entry which is preliminary data.</text>
</comment>
<gene>
    <name evidence="1" type="ORF">CTI12_AA015680</name>
</gene>
<dbReference type="Proteomes" id="UP000245207">
    <property type="component" value="Unassembled WGS sequence"/>
</dbReference>
<evidence type="ECO:0000313" key="1">
    <source>
        <dbReference type="EMBL" id="PWA98710.1"/>
    </source>
</evidence>
<name>A0A2U1QL29_ARTAN</name>
<organism evidence="1 2">
    <name type="scientific">Artemisia annua</name>
    <name type="common">Sweet wormwood</name>
    <dbReference type="NCBI Taxonomy" id="35608"/>
    <lineage>
        <taxon>Eukaryota</taxon>
        <taxon>Viridiplantae</taxon>
        <taxon>Streptophyta</taxon>
        <taxon>Embryophyta</taxon>
        <taxon>Tracheophyta</taxon>
        <taxon>Spermatophyta</taxon>
        <taxon>Magnoliopsida</taxon>
        <taxon>eudicotyledons</taxon>
        <taxon>Gunneridae</taxon>
        <taxon>Pentapetalae</taxon>
        <taxon>asterids</taxon>
        <taxon>campanulids</taxon>
        <taxon>Asterales</taxon>
        <taxon>Asteraceae</taxon>
        <taxon>Asteroideae</taxon>
        <taxon>Anthemideae</taxon>
        <taxon>Artemisiinae</taxon>
        <taxon>Artemisia</taxon>
    </lineage>
</organism>
<sequence>MGISSYEVGWVQMGLIFSKHRILDRFLLRCLVLEIVVEVEDGDTGGNGRWWCKKCDLGGGGGG</sequence>
<keyword evidence="2" id="KW-1185">Reference proteome</keyword>